<dbReference type="GO" id="GO:0003824">
    <property type="term" value="F:catalytic activity"/>
    <property type="evidence" value="ECO:0007669"/>
    <property type="project" value="InterPro"/>
</dbReference>
<reference evidence="5 6" key="1">
    <citation type="journal article" date="2015" name="Microbiome">
        <title>Genomic resolution of linkages in carbon, nitrogen, and sulfur cycling among widespread estuary sediment bacteria.</title>
        <authorList>
            <person name="Baker B.J."/>
            <person name="Lazar C.S."/>
            <person name="Teske A.P."/>
            <person name="Dick G.J."/>
        </authorList>
    </citation>
    <scope>NUCLEOTIDE SEQUENCE [LARGE SCALE GENOMIC DNA]</scope>
    <source>
        <strain evidence="5">SM23_40</strain>
    </source>
</reference>
<evidence type="ECO:0000256" key="3">
    <source>
        <dbReference type="ARBA" id="ARBA00023014"/>
    </source>
</evidence>
<name>A0A0S8G8V9_UNCT6</name>
<evidence type="ECO:0000256" key="1">
    <source>
        <dbReference type="ARBA" id="ARBA00022723"/>
    </source>
</evidence>
<sequence>MNVIHLERKQILEPCTLQMFNYQIDPYVGCEHRCLYCYTQNQCEVDWEYEVGVDPTLPERLEKELAPLASQTIYVGMNTDPYQPLEERHGQTRAILESLCARGFSACILTKSSLVTRDIDLLRTMPDASAGISIALQADSTRRLFEPHAIPNRDRIEALAELHESGIETYVLITPVMPFLTGVTDLIDEVRAHADTIWIYRLEIRSEEDRNWQKIRGILEQHFPRIMLEFREIVFRVDHRYWQDLRRELEILSQGEDTRLEIHV</sequence>
<dbReference type="Proteomes" id="UP000051717">
    <property type="component" value="Unassembled WGS sequence"/>
</dbReference>
<protein>
    <recommendedName>
        <fullName evidence="4">Radical SAM core domain-containing protein</fullName>
    </recommendedName>
</protein>
<dbReference type="InterPro" id="IPR040086">
    <property type="entry name" value="MJ0683-like"/>
</dbReference>
<organism evidence="5 6">
    <name type="scientific">candidate division TA06 bacterium SM23_40</name>
    <dbReference type="NCBI Taxonomy" id="1703774"/>
    <lineage>
        <taxon>Bacteria</taxon>
        <taxon>Bacteria division TA06</taxon>
    </lineage>
</organism>
<dbReference type="PATRIC" id="fig|1703774.3.peg.1947"/>
<evidence type="ECO:0000256" key="2">
    <source>
        <dbReference type="ARBA" id="ARBA00023004"/>
    </source>
</evidence>
<evidence type="ECO:0000313" key="6">
    <source>
        <dbReference type="Proteomes" id="UP000051717"/>
    </source>
</evidence>
<dbReference type="InterPro" id="IPR058240">
    <property type="entry name" value="rSAM_sf"/>
</dbReference>
<dbReference type="InterPro" id="IPR007197">
    <property type="entry name" value="rSAM"/>
</dbReference>
<dbReference type="PANTHER" id="PTHR43432:SF6">
    <property type="entry name" value="RADICAL SAM CORE DOMAIN-CONTAINING PROTEIN"/>
    <property type="match status" value="1"/>
</dbReference>
<keyword evidence="1" id="KW-0479">Metal-binding</keyword>
<dbReference type="SFLD" id="SFLDS00029">
    <property type="entry name" value="Radical_SAM"/>
    <property type="match status" value="1"/>
</dbReference>
<feature type="domain" description="Radical SAM core" evidence="4">
    <location>
        <begin position="26"/>
        <end position="180"/>
    </location>
</feature>
<dbReference type="EMBL" id="LJUI01000033">
    <property type="protein sequence ID" value="KPK69512.1"/>
    <property type="molecule type" value="Genomic_DNA"/>
</dbReference>
<evidence type="ECO:0000259" key="4">
    <source>
        <dbReference type="Pfam" id="PF04055"/>
    </source>
</evidence>
<dbReference type="Pfam" id="PF04055">
    <property type="entry name" value="Radical_SAM"/>
    <property type="match status" value="1"/>
</dbReference>
<proteinExistence type="predicted"/>
<dbReference type="AlphaFoldDB" id="A0A0S8G8V9"/>
<comment type="caution">
    <text evidence="5">The sequence shown here is derived from an EMBL/GenBank/DDBJ whole genome shotgun (WGS) entry which is preliminary data.</text>
</comment>
<dbReference type="Gene3D" id="3.80.30.30">
    <property type="match status" value="1"/>
</dbReference>
<dbReference type="SUPFAM" id="SSF102114">
    <property type="entry name" value="Radical SAM enzymes"/>
    <property type="match status" value="1"/>
</dbReference>
<keyword evidence="2" id="KW-0408">Iron</keyword>
<gene>
    <name evidence="5" type="ORF">AMJ82_05365</name>
</gene>
<accession>A0A0S8G8V9</accession>
<keyword evidence="3" id="KW-0411">Iron-sulfur</keyword>
<dbReference type="SFLD" id="SFLDG01084">
    <property type="entry name" value="Uncharacterised_Radical_SAM_Su"/>
    <property type="match status" value="1"/>
</dbReference>
<dbReference type="GO" id="GO:0046872">
    <property type="term" value="F:metal ion binding"/>
    <property type="evidence" value="ECO:0007669"/>
    <property type="project" value="UniProtKB-KW"/>
</dbReference>
<evidence type="ECO:0000313" key="5">
    <source>
        <dbReference type="EMBL" id="KPK69512.1"/>
    </source>
</evidence>
<dbReference type="PANTHER" id="PTHR43432">
    <property type="entry name" value="SLR0285 PROTEIN"/>
    <property type="match status" value="1"/>
</dbReference>
<dbReference type="GO" id="GO:0051536">
    <property type="term" value="F:iron-sulfur cluster binding"/>
    <property type="evidence" value="ECO:0007669"/>
    <property type="project" value="UniProtKB-KW"/>
</dbReference>